<accession>A0A835RIM0</accession>
<dbReference type="EMBL" id="JADCNM010000004">
    <property type="protein sequence ID" value="KAG0486672.1"/>
    <property type="molecule type" value="Genomic_DNA"/>
</dbReference>
<sequence length="380" mass="43239">MSIDTVDPMYKTFLEHLREDGKSYVFEMEDGDNGSSVFVRYEYEQEDMLTDFLDVDSHISSGQHSLVMNGDLMHKRSSVRRPNSKSHAAINFLPSQAESTPVTDSCVDHSNCSPEIRTLGSELDKSFDMSDSIQGEDNLADDSYQEFLSCLKVQDGFMVMAYNSISIIYEGNETTVTENLPNESSFSGSQALVRYESSQRLTSHKHKTEGAICSKINEVVLCGNSEIPDLIICKGDNRSIACLEPCNFTQYDLKLRSFISKPYDQHEHNELWQQANFRNPVVRHKVLRNKCKSFKTGQMGLSYLDHFPDLARKLEHADPQESLKLLRGFFFWLKNLCHEGAYRPWVSARSGLVEVSDHDLVLTIEEQERETEKSSAVIVL</sequence>
<dbReference type="Proteomes" id="UP000639772">
    <property type="component" value="Unassembled WGS sequence"/>
</dbReference>
<dbReference type="OrthoDB" id="298344at2759"/>
<reference evidence="1 2" key="1">
    <citation type="journal article" date="2020" name="Nat. Food">
        <title>A phased Vanilla planifolia genome enables genetic improvement of flavour and production.</title>
        <authorList>
            <person name="Hasing T."/>
            <person name="Tang H."/>
            <person name="Brym M."/>
            <person name="Khazi F."/>
            <person name="Huang T."/>
            <person name="Chambers A.H."/>
        </authorList>
    </citation>
    <scope>NUCLEOTIDE SEQUENCE [LARGE SCALE GENOMIC DNA]</scope>
    <source>
        <tissue evidence="1">Leaf</tissue>
    </source>
</reference>
<dbReference type="PANTHER" id="PTHR34194:SF25">
    <property type="entry name" value="OS05G0423200 PROTEIN"/>
    <property type="match status" value="1"/>
</dbReference>
<protein>
    <submittedName>
        <fullName evidence="1">Uncharacterized protein</fullName>
    </submittedName>
</protein>
<comment type="caution">
    <text evidence="1">The sequence shown here is derived from an EMBL/GenBank/DDBJ whole genome shotgun (WGS) entry which is preliminary data.</text>
</comment>
<proteinExistence type="predicted"/>
<evidence type="ECO:0000313" key="1">
    <source>
        <dbReference type="EMBL" id="KAG0486672.1"/>
    </source>
</evidence>
<gene>
    <name evidence="1" type="ORF">HPP92_008767</name>
</gene>
<dbReference type="PANTHER" id="PTHR34194">
    <property type="entry name" value="F14J8.16 PROTEIN"/>
    <property type="match status" value="1"/>
</dbReference>
<dbReference type="AlphaFoldDB" id="A0A835RIM0"/>
<organism evidence="1 2">
    <name type="scientific">Vanilla planifolia</name>
    <name type="common">Vanilla</name>
    <dbReference type="NCBI Taxonomy" id="51239"/>
    <lineage>
        <taxon>Eukaryota</taxon>
        <taxon>Viridiplantae</taxon>
        <taxon>Streptophyta</taxon>
        <taxon>Embryophyta</taxon>
        <taxon>Tracheophyta</taxon>
        <taxon>Spermatophyta</taxon>
        <taxon>Magnoliopsida</taxon>
        <taxon>Liliopsida</taxon>
        <taxon>Asparagales</taxon>
        <taxon>Orchidaceae</taxon>
        <taxon>Vanilloideae</taxon>
        <taxon>Vanilleae</taxon>
        <taxon>Vanilla</taxon>
    </lineage>
</organism>
<name>A0A835RIM0_VANPL</name>
<evidence type="ECO:0000313" key="2">
    <source>
        <dbReference type="Proteomes" id="UP000639772"/>
    </source>
</evidence>